<accession>A0A2T8FA55</accession>
<dbReference type="OrthoDB" id="3213819at2"/>
<organism evidence="2 3">
    <name type="scientific">Nocardioides gansuensis</name>
    <dbReference type="NCBI Taxonomy" id="2138300"/>
    <lineage>
        <taxon>Bacteria</taxon>
        <taxon>Bacillati</taxon>
        <taxon>Actinomycetota</taxon>
        <taxon>Actinomycetes</taxon>
        <taxon>Propionibacteriales</taxon>
        <taxon>Nocardioidaceae</taxon>
        <taxon>Nocardioides</taxon>
    </lineage>
</organism>
<sequence>MSSGTWGVVASLVLLTSACSSEAVEIDAPRLPANEAAACAELLDALPDTLFGEQRRPVHPDGAPGAAWGDPPAVLTCGVGEPSGYEPTAGCIEIRSVGWFVPQEQLTDVGADATATVLTHSPRVELQVPADYRTTGQSALAELTPVIEETLERTDRCL</sequence>
<comment type="caution">
    <text evidence="2">The sequence shown here is derived from an EMBL/GenBank/DDBJ whole genome shotgun (WGS) entry which is preliminary data.</text>
</comment>
<gene>
    <name evidence="2" type="ORF">DDE18_09600</name>
</gene>
<protein>
    <recommendedName>
        <fullName evidence="4">DUF3515 domain-containing protein</fullName>
    </recommendedName>
</protein>
<dbReference type="InterPro" id="IPR021903">
    <property type="entry name" value="DUF3515"/>
</dbReference>
<keyword evidence="1" id="KW-0732">Signal</keyword>
<name>A0A2T8FA55_9ACTN</name>
<dbReference type="Proteomes" id="UP000246018">
    <property type="component" value="Unassembled WGS sequence"/>
</dbReference>
<keyword evidence="3" id="KW-1185">Reference proteome</keyword>
<proteinExistence type="predicted"/>
<reference evidence="2 3" key="1">
    <citation type="submission" date="2018-04" db="EMBL/GenBank/DDBJ databases">
        <title>Genome of Nocardioides gansuensis WSJ-1.</title>
        <authorList>
            <person name="Wu S."/>
            <person name="Wang G."/>
        </authorList>
    </citation>
    <scope>NUCLEOTIDE SEQUENCE [LARGE SCALE GENOMIC DNA]</scope>
    <source>
        <strain evidence="2 3">WSJ-1</strain>
    </source>
</reference>
<dbReference type="RefSeq" id="WP_116572054.1">
    <property type="nucleotide sequence ID" value="NZ_QDGZ01000004.1"/>
</dbReference>
<dbReference type="Pfam" id="PF12028">
    <property type="entry name" value="DUF3515"/>
    <property type="match status" value="1"/>
</dbReference>
<evidence type="ECO:0000313" key="3">
    <source>
        <dbReference type="Proteomes" id="UP000246018"/>
    </source>
</evidence>
<dbReference type="AlphaFoldDB" id="A0A2T8FA55"/>
<feature type="signal peptide" evidence="1">
    <location>
        <begin position="1"/>
        <end position="23"/>
    </location>
</feature>
<evidence type="ECO:0000256" key="1">
    <source>
        <dbReference type="SAM" id="SignalP"/>
    </source>
</evidence>
<feature type="chain" id="PRO_5015686245" description="DUF3515 domain-containing protein" evidence="1">
    <location>
        <begin position="24"/>
        <end position="158"/>
    </location>
</feature>
<dbReference type="EMBL" id="QDGZ01000004">
    <property type="protein sequence ID" value="PVG82621.1"/>
    <property type="molecule type" value="Genomic_DNA"/>
</dbReference>
<evidence type="ECO:0008006" key="4">
    <source>
        <dbReference type="Google" id="ProtNLM"/>
    </source>
</evidence>
<evidence type="ECO:0000313" key="2">
    <source>
        <dbReference type="EMBL" id="PVG82621.1"/>
    </source>
</evidence>